<dbReference type="PROSITE" id="PS00463">
    <property type="entry name" value="ZN2_CY6_FUNGAL_1"/>
    <property type="match status" value="1"/>
</dbReference>
<proteinExistence type="predicted"/>
<dbReference type="Proteomes" id="UP000799291">
    <property type="component" value="Unassembled WGS sequence"/>
</dbReference>
<feature type="region of interest" description="Disordered" evidence="2">
    <location>
        <begin position="27"/>
        <end position="48"/>
    </location>
</feature>
<feature type="region of interest" description="Disordered" evidence="2">
    <location>
        <begin position="74"/>
        <end position="93"/>
    </location>
</feature>
<dbReference type="PRINTS" id="PR00755">
    <property type="entry name" value="AFLATOXINBRP"/>
</dbReference>
<reference evidence="5" key="1">
    <citation type="journal article" date="2020" name="Stud. Mycol.">
        <title>101 Dothideomycetes genomes: a test case for predicting lifestyles and emergence of pathogens.</title>
        <authorList>
            <person name="Haridas S."/>
            <person name="Albert R."/>
            <person name="Binder M."/>
            <person name="Bloem J."/>
            <person name="Labutti K."/>
            <person name="Salamov A."/>
            <person name="Andreopoulos B."/>
            <person name="Baker S."/>
            <person name="Barry K."/>
            <person name="Bills G."/>
            <person name="Bluhm B."/>
            <person name="Cannon C."/>
            <person name="Castanera R."/>
            <person name="Culley D."/>
            <person name="Daum C."/>
            <person name="Ezra D."/>
            <person name="Gonzalez J."/>
            <person name="Henrissat B."/>
            <person name="Kuo A."/>
            <person name="Liang C."/>
            <person name="Lipzen A."/>
            <person name="Lutzoni F."/>
            <person name="Magnuson J."/>
            <person name="Mondo S."/>
            <person name="Nolan M."/>
            <person name="Ohm R."/>
            <person name="Pangilinan J."/>
            <person name="Park H.-J."/>
            <person name="Ramirez L."/>
            <person name="Alfaro M."/>
            <person name="Sun H."/>
            <person name="Tritt A."/>
            <person name="Yoshinaga Y."/>
            <person name="Zwiers L.-H."/>
            <person name="Turgeon B."/>
            <person name="Goodwin S."/>
            <person name="Spatafora J."/>
            <person name="Crous P."/>
            <person name="Grigoriev I."/>
        </authorList>
    </citation>
    <scope>NUCLEOTIDE SEQUENCE</scope>
    <source>
        <strain evidence="5">CBS 122367</strain>
    </source>
</reference>
<dbReference type="GO" id="GO:0008270">
    <property type="term" value="F:zinc ion binding"/>
    <property type="evidence" value="ECO:0007669"/>
    <property type="project" value="InterPro"/>
</dbReference>
<evidence type="ECO:0000313" key="5">
    <source>
        <dbReference type="EMBL" id="KAF2689077.1"/>
    </source>
</evidence>
<dbReference type="InterPro" id="IPR001138">
    <property type="entry name" value="Zn2Cys6_DnaBD"/>
</dbReference>
<keyword evidence="3" id="KW-0472">Membrane</keyword>
<dbReference type="InterPro" id="IPR053157">
    <property type="entry name" value="Sterol_Uptake_Regulator"/>
</dbReference>
<feature type="transmembrane region" description="Helical" evidence="3">
    <location>
        <begin position="496"/>
        <end position="517"/>
    </location>
</feature>
<dbReference type="GO" id="GO:0001228">
    <property type="term" value="F:DNA-binding transcription activator activity, RNA polymerase II-specific"/>
    <property type="evidence" value="ECO:0007669"/>
    <property type="project" value="TreeGrafter"/>
</dbReference>
<evidence type="ECO:0000313" key="6">
    <source>
        <dbReference type="Proteomes" id="UP000799291"/>
    </source>
</evidence>
<dbReference type="SMART" id="SM00066">
    <property type="entry name" value="GAL4"/>
    <property type="match status" value="1"/>
</dbReference>
<dbReference type="Pfam" id="PF00172">
    <property type="entry name" value="Zn_clus"/>
    <property type="match status" value="1"/>
</dbReference>
<evidence type="ECO:0000256" key="2">
    <source>
        <dbReference type="SAM" id="MobiDB-lite"/>
    </source>
</evidence>
<evidence type="ECO:0000256" key="1">
    <source>
        <dbReference type="ARBA" id="ARBA00023242"/>
    </source>
</evidence>
<dbReference type="SUPFAM" id="SSF57701">
    <property type="entry name" value="Zn2/Cys6 DNA-binding domain"/>
    <property type="match status" value="1"/>
</dbReference>
<keyword evidence="1" id="KW-0539">Nucleus</keyword>
<evidence type="ECO:0000259" key="4">
    <source>
        <dbReference type="PROSITE" id="PS50048"/>
    </source>
</evidence>
<keyword evidence="3" id="KW-0812">Transmembrane</keyword>
<feature type="region of interest" description="Disordered" evidence="2">
    <location>
        <begin position="377"/>
        <end position="415"/>
    </location>
</feature>
<dbReference type="PROSITE" id="PS50048">
    <property type="entry name" value="ZN2_CY6_FUNGAL_2"/>
    <property type="match status" value="1"/>
</dbReference>
<name>A0A6G1JET2_9PLEO</name>
<dbReference type="InterPro" id="IPR036864">
    <property type="entry name" value="Zn2-C6_fun-type_DNA-bd_sf"/>
</dbReference>
<accession>A0A6G1JET2</accession>
<feature type="compositionally biased region" description="Low complexity" evidence="2">
    <location>
        <begin position="403"/>
        <end position="415"/>
    </location>
</feature>
<feature type="compositionally biased region" description="Polar residues" evidence="2">
    <location>
        <begin position="32"/>
        <end position="47"/>
    </location>
</feature>
<protein>
    <recommendedName>
        <fullName evidence="4">Zn(2)-C6 fungal-type domain-containing protein</fullName>
    </recommendedName>
</protein>
<sequence>MVTEDLFWGWASIPMDSLVKRQSTHLPKESSLAVNESPTPGETSKASICSKGAGRDLESYAPFPVDAHVGRSSSGVAESLRHEIADESTKSKRRGHTKSKLGCISCKKRKVKCQETWPSCANCIKRGCPCRYPTVFRYTQHDRVVSEVLSSPGPYVQLSDKSMPPTYTANDMRLFHHFLVAAHPCNPLALEHEIVWVRDVPKFGHQYTYLMHAMLALSGSHLDLFVDDPRPNRSLTHRQKAIEGLEEAFTRWPPTPSEAHVMLATSYLLAFQSSYMFDGMMEHILSLRGCAMLSQTIFTNGFEGVFSVNPNLHGHWFEGKMKNFPAFDQQLIREALHSFANFAPHLAASPKHGVERDILAQLVECLRCLLLPLEPSEKKEDSPLPTPVPTGSFSQSMNTEAQSSESPTSDIPSSDRTSLVALASRYDPDGSLKNPFLPSKLGLDFSSITDWNTITTVPPDHVRQPVRSFNALMSSLLILTTAPQDPVLKLFSPTNVLGQIVLAHFTCVLFIIFPLSAPDNAMKTPMKAMIEWCERVIDAVKECEEGDGAEWTRFVQWPRKILDSMRRCLNQRSRLTFGDMYDLLVNNPRAFTEGTVNLTPK</sequence>
<dbReference type="CDD" id="cd00067">
    <property type="entry name" value="GAL4"/>
    <property type="match status" value="1"/>
</dbReference>
<organism evidence="5 6">
    <name type="scientific">Lentithecium fluviatile CBS 122367</name>
    <dbReference type="NCBI Taxonomy" id="1168545"/>
    <lineage>
        <taxon>Eukaryota</taxon>
        <taxon>Fungi</taxon>
        <taxon>Dikarya</taxon>
        <taxon>Ascomycota</taxon>
        <taxon>Pezizomycotina</taxon>
        <taxon>Dothideomycetes</taxon>
        <taxon>Pleosporomycetidae</taxon>
        <taxon>Pleosporales</taxon>
        <taxon>Massarineae</taxon>
        <taxon>Lentitheciaceae</taxon>
        <taxon>Lentithecium</taxon>
    </lineage>
</organism>
<keyword evidence="6" id="KW-1185">Reference proteome</keyword>
<dbReference type="AlphaFoldDB" id="A0A6G1JET2"/>
<feature type="compositionally biased region" description="Polar residues" evidence="2">
    <location>
        <begin position="389"/>
        <end position="402"/>
    </location>
</feature>
<feature type="compositionally biased region" description="Basic and acidic residues" evidence="2">
    <location>
        <begin position="79"/>
        <end position="90"/>
    </location>
</feature>
<dbReference type="OrthoDB" id="416217at2759"/>
<gene>
    <name evidence="5" type="ORF">K458DRAFT_123548</name>
</gene>
<dbReference type="Gene3D" id="4.10.240.10">
    <property type="entry name" value="Zn(2)-C6 fungal-type DNA-binding domain"/>
    <property type="match status" value="1"/>
</dbReference>
<dbReference type="PANTHER" id="PTHR47784">
    <property type="entry name" value="STEROL UPTAKE CONTROL PROTEIN 2"/>
    <property type="match status" value="1"/>
</dbReference>
<evidence type="ECO:0000256" key="3">
    <source>
        <dbReference type="SAM" id="Phobius"/>
    </source>
</evidence>
<dbReference type="PANTHER" id="PTHR47784:SF7">
    <property type="entry name" value="ZN(II)2CYS6 TRANSCRIPTION FACTOR (EUROFUNG)"/>
    <property type="match status" value="1"/>
</dbReference>
<dbReference type="EMBL" id="MU005572">
    <property type="protein sequence ID" value="KAF2689077.1"/>
    <property type="molecule type" value="Genomic_DNA"/>
</dbReference>
<keyword evidence="3" id="KW-1133">Transmembrane helix</keyword>
<feature type="domain" description="Zn(2)-C6 fungal-type" evidence="4">
    <location>
        <begin position="102"/>
        <end position="132"/>
    </location>
</feature>